<evidence type="ECO:0000256" key="2">
    <source>
        <dbReference type="ARBA" id="ARBA00022679"/>
    </source>
</evidence>
<evidence type="ECO:0000256" key="1">
    <source>
        <dbReference type="ARBA" id="ARBA00022603"/>
    </source>
</evidence>
<name>A0A1X7MP23_9LACT</name>
<proteinExistence type="predicted"/>
<dbReference type="RefSeq" id="WP_085558516.1">
    <property type="nucleotide sequence ID" value="NZ_FOAH01000011.1"/>
</dbReference>
<feature type="domain" description="DNA methylase N-4/N-6" evidence="4">
    <location>
        <begin position="91"/>
        <end position="155"/>
    </location>
</feature>
<evidence type="ECO:0000256" key="3">
    <source>
        <dbReference type="ARBA" id="ARBA00022747"/>
    </source>
</evidence>
<sequence length="491" mass="56402">MVYESTDEVSKKWGISPRRIATLCQNNRINGARKIGKTWLIPNYIEKPLDGRKSKNNMNLHDLYKKMEEGYNVIYPSQDGATYTSPLNYSDDLSKTRQRWYRYKEGYSIELVKKIISDYCEGDNLQILDPFLGSGSTIIGANSIGHRGIGFEVNPFSNFLSECKLKNYTIEEAELFNSTYKEIIEESKDSSLDYSLPDLSISNKVFDIEVEPFFMKINFLIKERNIPQNVKNLLKLGWLSALEIVSLYRKAGNGLKKRKSPKSTVTTILETEVVLRKNYEDIYSDIVNNTELKFDAKIINDSSLNMSSYINDNSIDAIIFSPPYANCFDYTEIYKLELWFGDFVKAYSDLKVLRSSSLHSHLNGISQLTTNAIIEKNDPLFLLLEELKGRELWDKKIPVMLALYFFEMKEIIKKSYDALKTNGVCAIVVGNSAYGGVIFPTDLLLAKYAENIGFKVDRIEVDRYIITSSQQYEKTKKSKQYLRESILCLVK</sequence>
<keyword evidence="2" id="KW-0808">Transferase</keyword>
<dbReference type="EMBL" id="FXBJ01000002">
    <property type="protein sequence ID" value="SMH26445.1"/>
    <property type="molecule type" value="Genomic_DNA"/>
</dbReference>
<dbReference type="STRING" id="1073423.SAMN04488700_0133"/>
<keyword evidence="1 5" id="KW-0489">Methyltransferase</keyword>
<keyword evidence="6" id="KW-1185">Reference proteome</keyword>
<evidence type="ECO:0000313" key="5">
    <source>
        <dbReference type="EMBL" id="SMH26445.1"/>
    </source>
</evidence>
<dbReference type="GO" id="GO:0008170">
    <property type="term" value="F:N-methyltransferase activity"/>
    <property type="evidence" value="ECO:0007669"/>
    <property type="project" value="InterPro"/>
</dbReference>
<dbReference type="Proteomes" id="UP000193435">
    <property type="component" value="Unassembled WGS sequence"/>
</dbReference>
<dbReference type="InterPro" id="IPR029063">
    <property type="entry name" value="SAM-dependent_MTases_sf"/>
</dbReference>
<protein>
    <submittedName>
        <fullName evidence="5">DNA methylase</fullName>
    </submittedName>
</protein>
<keyword evidence="3" id="KW-0680">Restriction system</keyword>
<dbReference type="GO" id="GO:0003677">
    <property type="term" value="F:DNA binding"/>
    <property type="evidence" value="ECO:0007669"/>
    <property type="project" value="InterPro"/>
</dbReference>
<dbReference type="AlphaFoldDB" id="A0A1X7MP23"/>
<reference evidence="5 6" key="1">
    <citation type="submission" date="2017-04" db="EMBL/GenBank/DDBJ databases">
        <authorList>
            <person name="Afonso C.L."/>
            <person name="Miller P.J."/>
            <person name="Scott M.A."/>
            <person name="Spackman E."/>
            <person name="Goraichik I."/>
            <person name="Dimitrov K.M."/>
            <person name="Suarez D.L."/>
            <person name="Swayne D.E."/>
        </authorList>
    </citation>
    <scope>NUCLEOTIDE SEQUENCE [LARGE SCALE GENOMIC DNA]</scope>
    <source>
        <strain evidence="5 6">LMG26642</strain>
    </source>
</reference>
<dbReference type="GO" id="GO:0032259">
    <property type="term" value="P:methylation"/>
    <property type="evidence" value="ECO:0007669"/>
    <property type="project" value="UniProtKB-KW"/>
</dbReference>
<dbReference type="Pfam" id="PF01555">
    <property type="entry name" value="N6_N4_Mtase"/>
    <property type="match status" value="1"/>
</dbReference>
<dbReference type="GO" id="GO:0009307">
    <property type="term" value="P:DNA restriction-modification system"/>
    <property type="evidence" value="ECO:0007669"/>
    <property type="project" value="UniProtKB-KW"/>
</dbReference>
<dbReference type="Gene3D" id="3.40.50.150">
    <property type="entry name" value="Vaccinia Virus protein VP39"/>
    <property type="match status" value="2"/>
</dbReference>
<evidence type="ECO:0000313" key="6">
    <source>
        <dbReference type="Proteomes" id="UP000193435"/>
    </source>
</evidence>
<evidence type="ECO:0000259" key="4">
    <source>
        <dbReference type="Pfam" id="PF01555"/>
    </source>
</evidence>
<dbReference type="SUPFAM" id="SSF53335">
    <property type="entry name" value="S-adenosyl-L-methionine-dependent methyltransferases"/>
    <property type="match status" value="2"/>
</dbReference>
<dbReference type="OrthoDB" id="9813719at2"/>
<gene>
    <name evidence="5" type="ORF">SAMN04488700_0133</name>
</gene>
<accession>A0A1X7MP23</accession>
<organism evidence="5 6">
    <name type="scientific">Carnobacterium iners</name>
    <dbReference type="NCBI Taxonomy" id="1073423"/>
    <lineage>
        <taxon>Bacteria</taxon>
        <taxon>Bacillati</taxon>
        <taxon>Bacillota</taxon>
        <taxon>Bacilli</taxon>
        <taxon>Lactobacillales</taxon>
        <taxon>Carnobacteriaceae</taxon>
        <taxon>Carnobacterium</taxon>
    </lineage>
</organism>
<dbReference type="InterPro" id="IPR002941">
    <property type="entry name" value="DNA_methylase_N4/N6"/>
</dbReference>